<feature type="transmembrane region" description="Helical" evidence="8">
    <location>
        <begin position="537"/>
        <end position="556"/>
    </location>
</feature>
<keyword evidence="3" id="KW-1003">Cell membrane</keyword>
<keyword evidence="4 8" id="KW-0812">Transmembrane</keyword>
<evidence type="ECO:0000256" key="4">
    <source>
        <dbReference type="ARBA" id="ARBA00022692"/>
    </source>
</evidence>
<comment type="subcellular location">
    <subcellularLocation>
        <location evidence="1">Cell membrane</location>
        <topology evidence="1">Multi-pass membrane protein</topology>
    </subcellularLocation>
</comment>
<feature type="transmembrane region" description="Helical" evidence="8">
    <location>
        <begin position="168"/>
        <end position="188"/>
    </location>
</feature>
<dbReference type="AlphaFoldDB" id="A0A2U8E4V1"/>
<dbReference type="InterPro" id="IPR036259">
    <property type="entry name" value="MFS_trans_sf"/>
</dbReference>
<dbReference type="InterPro" id="IPR011701">
    <property type="entry name" value="MFS"/>
</dbReference>
<evidence type="ECO:0000256" key="2">
    <source>
        <dbReference type="ARBA" id="ARBA00022448"/>
    </source>
</evidence>
<dbReference type="PROSITE" id="PS50850">
    <property type="entry name" value="MFS"/>
    <property type="match status" value="1"/>
</dbReference>
<evidence type="ECO:0000256" key="1">
    <source>
        <dbReference type="ARBA" id="ARBA00004651"/>
    </source>
</evidence>
<sequence>MRMRVWTKILRCARQCFRGFFPLPMPDWFATVLRFKRPTSTQASMSSTNAEQSAPSAPAHDLPQKRTRFPGTFWLLNSIEMGERLAYYNLRVVAPIYIMQADNPGGLHLTAADKGTIYAWWAIFQSLLPIVTGGLADRFGYKKTLFGAITTMMIGYLLIAFMRDINFVSNYTAFFWSIMVLATGTAFFKPGIQGALANTLTKENSSIGWSLFYWVVNVGALIGHFIPTVLLVMGGNSAEAWRNVFLASAVFTGFNLVLLTRLKDVPTGASQTEPILSVLWRTLKNVFEPRLLCWLAIMSGFWLMMYQLWDLQPNVIADWVDSSAQARWIQENAPAFIHGNLIEETARGPQIPQQILLGLNSLSIICGVVLVGYLTRRMRTLSAMLIGMAMVVVGILVAGWTMSLWMLLFGIVFFSLGEMTVGPKKSEYLALIAPPGKKGLYLGYVNIPTGIGIFVGSKLAGYVYGHYGEKAMLALRYIAEKTPFGSGKNWNGDVMALEETLGIARPEAMAKLQELTGLDAATATRLLWDTYSPNVNVWIPFAAVGVVSVIALAIFARMARRWSDMNA</sequence>
<dbReference type="EMBL" id="CP023004">
    <property type="protein sequence ID" value="AWI09887.1"/>
    <property type="molecule type" value="Genomic_DNA"/>
</dbReference>
<keyword evidence="5 8" id="KW-1133">Transmembrane helix</keyword>
<protein>
    <recommendedName>
        <fullName evidence="9">Major facilitator superfamily (MFS) profile domain-containing protein</fullName>
    </recommendedName>
</protein>
<dbReference type="Pfam" id="PF07690">
    <property type="entry name" value="MFS_1"/>
    <property type="match status" value="2"/>
</dbReference>
<evidence type="ECO:0000313" key="11">
    <source>
        <dbReference type="Proteomes" id="UP000244896"/>
    </source>
</evidence>
<dbReference type="InterPro" id="IPR050171">
    <property type="entry name" value="MFS_Transporters"/>
</dbReference>
<feature type="region of interest" description="Disordered" evidence="7">
    <location>
        <begin position="44"/>
        <end position="64"/>
    </location>
</feature>
<feature type="transmembrane region" description="Helical" evidence="8">
    <location>
        <begin position="145"/>
        <end position="162"/>
    </location>
</feature>
<dbReference type="PANTHER" id="PTHR23517">
    <property type="entry name" value="RESISTANCE PROTEIN MDTM, PUTATIVE-RELATED-RELATED"/>
    <property type="match status" value="1"/>
</dbReference>
<keyword evidence="11" id="KW-1185">Reference proteome</keyword>
<evidence type="ECO:0000256" key="6">
    <source>
        <dbReference type="ARBA" id="ARBA00023136"/>
    </source>
</evidence>
<proteinExistence type="predicted"/>
<dbReference type="InterPro" id="IPR020846">
    <property type="entry name" value="MFS_dom"/>
</dbReference>
<keyword evidence="2" id="KW-0813">Transport</keyword>
<dbReference type="GO" id="GO:0005886">
    <property type="term" value="C:plasma membrane"/>
    <property type="evidence" value="ECO:0007669"/>
    <property type="project" value="UniProtKB-SubCell"/>
</dbReference>
<feature type="compositionally biased region" description="Polar residues" evidence="7">
    <location>
        <begin position="44"/>
        <end position="55"/>
    </location>
</feature>
<dbReference type="Gene3D" id="1.20.1250.20">
    <property type="entry name" value="MFS general substrate transporter like domains"/>
    <property type="match status" value="2"/>
</dbReference>
<evidence type="ECO:0000256" key="8">
    <source>
        <dbReference type="SAM" id="Phobius"/>
    </source>
</evidence>
<feature type="transmembrane region" description="Helical" evidence="8">
    <location>
        <begin position="404"/>
        <end position="421"/>
    </location>
</feature>
<feature type="transmembrane region" description="Helical" evidence="8">
    <location>
        <begin position="209"/>
        <end position="234"/>
    </location>
</feature>
<feature type="transmembrane region" description="Helical" evidence="8">
    <location>
        <begin position="381"/>
        <end position="398"/>
    </location>
</feature>
<dbReference type="GO" id="GO:0022857">
    <property type="term" value="F:transmembrane transporter activity"/>
    <property type="evidence" value="ECO:0007669"/>
    <property type="project" value="InterPro"/>
</dbReference>
<organism evidence="10 11">
    <name type="scientific">Ereboglobus luteus</name>
    <dbReference type="NCBI Taxonomy" id="1796921"/>
    <lineage>
        <taxon>Bacteria</taxon>
        <taxon>Pseudomonadati</taxon>
        <taxon>Verrucomicrobiota</taxon>
        <taxon>Opitutia</taxon>
        <taxon>Opitutales</taxon>
        <taxon>Opitutaceae</taxon>
        <taxon>Ereboglobus</taxon>
    </lineage>
</organism>
<accession>A0A2U8E4V1</accession>
<dbReference type="KEGG" id="elut:CKA38_12065"/>
<evidence type="ECO:0000259" key="9">
    <source>
        <dbReference type="PROSITE" id="PS50850"/>
    </source>
</evidence>
<feature type="transmembrane region" description="Helical" evidence="8">
    <location>
        <begin position="291"/>
        <end position="309"/>
    </location>
</feature>
<evidence type="ECO:0000313" key="10">
    <source>
        <dbReference type="EMBL" id="AWI09887.1"/>
    </source>
</evidence>
<dbReference type="SUPFAM" id="SSF103473">
    <property type="entry name" value="MFS general substrate transporter"/>
    <property type="match status" value="1"/>
</dbReference>
<evidence type="ECO:0000256" key="3">
    <source>
        <dbReference type="ARBA" id="ARBA00022475"/>
    </source>
</evidence>
<evidence type="ECO:0000256" key="7">
    <source>
        <dbReference type="SAM" id="MobiDB-lite"/>
    </source>
</evidence>
<gene>
    <name evidence="10" type="ORF">CKA38_12065</name>
</gene>
<feature type="transmembrane region" description="Helical" evidence="8">
    <location>
        <begin position="355"/>
        <end position="374"/>
    </location>
</feature>
<feature type="transmembrane region" description="Helical" evidence="8">
    <location>
        <begin position="441"/>
        <end position="464"/>
    </location>
</feature>
<reference evidence="10 11" key="1">
    <citation type="journal article" date="2018" name="Syst. Appl. Microbiol.">
        <title>Ereboglobus luteus gen. nov. sp. nov. from cockroach guts, and new insights into the oxygen relationship of the genera Opitutus and Didymococcus (Verrucomicrobia: Opitutaceae).</title>
        <authorList>
            <person name="Tegtmeier D."/>
            <person name="Belitz A."/>
            <person name="Radek R."/>
            <person name="Heimerl T."/>
            <person name="Brune A."/>
        </authorList>
    </citation>
    <scope>NUCLEOTIDE SEQUENCE [LARGE SCALE GENOMIC DNA]</scope>
    <source>
        <strain evidence="10 11">Ho45</strain>
    </source>
</reference>
<evidence type="ECO:0000256" key="5">
    <source>
        <dbReference type="ARBA" id="ARBA00022989"/>
    </source>
</evidence>
<dbReference type="Proteomes" id="UP000244896">
    <property type="component" value="Chromosome"/>
</dbReference>
<dbReference type="PANTHER" id="PTHR23517:SF2">
    <property type="entry name" value="MULTIDRUG RESISTANCE PROTEIN MDTH"/>
    <property type="match status" value="1"/>
</dbReference>
<name>A0A2U8E4V1_9BACT</name>
<feature type="domain" description="Major facilitator superfamily (MFS) profile" evidence="9">
    <location>
        <begin position="75"/>
        <end position="560"/>
    </location>
</feature>
<keyword evidence="6 8" id="KW-0472">Membrane</keyword>